<evidence type="ECO:0000313" key="1">
    <source>
        <dbReference type="EMBL" id="GCD40446.1"/>
    </source>
</evidence>
<comment type="caution">
    <text evidence="1">The sequence shown here is derived from an EMBL/GenBank/DDBJ whole genome shotgun (WGS) entry which is preliminary data.</text>
</comment>
<evidence type="ECO:0000313" key="2">
    <source>
        <dbReference type="Proteomes" id="UP000286746"/>
    </source>
</evidence>
<accession>A0A401VTP5</accession>
<organism evidence="1 2">
    <name type="scientific">Streptomyces paromomycinus</name>
    <name type="common">Streptomyces rimosus subsp. paromomycinus</name>
    <dbReference type="NCBI Taxonomy" id="92743"/>
    <lineage>
        <taxon>Bacteria</taxon>
        <taxon>Bacillati</taxon>
        <taxon>Actinomycetota</taxon>
        <taxon>Actinomycetes</taxon>
        <taxon>Kitasatosporales</taxon>
        <taxon>Streptomycetaceae</taxon>
        <taxon>Streptomyces</taxon>
    </lineage>
</organism>
<dbReference type="Proteomes" id="UP000286746">
    <property type="component" value="Unassembled WGS sequence"/>
</dbReference>
<dbReference type="SUPFAM" id="SSF54427">
    <property type="entry name" value="NTF2-like"/>
    <property type="match status" value="1"/>
</dbReference>
<protein>
    <recommendedName>
        <fullName evidence="3">Nuclear transport factor 2 family protein</fullName>
    </recommendedName>
</protein>
<gene>
    <name evidence="1" type="ORF">GKJPGBOP_00095</name>
</gene>
<dbReference type="AlphaFoldDB" id="A0A401VTP5"/>
<proteinExistence type="predicted"/>
<dbReference type="EMBL" id="BHZD01000001">
    <property type="protein sequence ID" value="GCD40446.1"/>
    <property type="molecule type" value="Genomic_DNA"/>
</dbReference>
<evidence type="ECO:0008006" key="3">
    <source>
        <dbReference type="Google" id="ProtNLM"/>
    </source>
</evidence>
<keyword evidence="2" id="KW-1185">Reference proteome</keyword>
<dbReference type="RefSeq" id="WP_125050720.1">
    <property type="nucleotide sequence ID" value="NZ_BHZD01000001.1"/>
</dbReference>
<dbReference type="Gene3D" id="3.10.450.50">
    <property type="match status" value="1"/>
</dbReference>
<dbReference type="InterPro" id="IPR032710">
    <property type="entry name" value="NTF2-like_dom_sf"/>
</dbReference>
<sequence>MPAHPADPVVPAFVTAVNTGDRDSFFAALTDDAIMSDDGTDRDLAAWADSETFSSNGRMDIEDTSADGRTLTATCTHSTWGSMRTRWTCTVTDGRISRFGTGQA</sequence>
<reference evidence="1 2" key="1">
    <citation type="submission" date="2018-11" db="EMBL/GenBank/DDBJ databases">
        <title>Whole genome sequence of Streptomyces paromomycinus NBRC 15454(T).</title>
        <authorList>
            <person name="Komaki H."/>
            <person name="Tamura T."/>
        </authorList>
    </citation>
    <scope>NUCLEOTIDE SEQUENCE [LARGE SCALE GENOMIC DNA]</scope>
    <source>
        <strain evidence="1 2">NBRC 15454</strain>
    </source>
</reference>
<name>A0A401VTP5_STREY</name>